<dbReference type="InterPro" id="IPR059049">
    <property type="entry name" value="TSEN34_N"/>
</dbReference>
<dbReference type="PANTHER" id="PTHR13070">
    <property type="entry name" value="TRNA-SPLICING ENDONUCLEASE SUBUNIT SEN34-RELATED"/>
    <property type="match status" value="1"/>
</dbReference>
<feature type="active site" evidence="6">
    <location>
        <position position="298"/>
    </location>
</feature>
<comment type="function">
    <text evidence="4">Constitutes one of the two catalytic subunit of the tRNA-splicing endonuclease complex, a complex responsible for identification and cleavage of the splice sites in pre-tRNA. It cleaves pre-tRNA at the 5'- and 3'-splice sites to release the intron. The products are an intron and two tRNA half-molecules bearing 2',3'-cyclic phosphate and 5'-OH termini. There are no conserved sequences at the splice sites, but the intron is invariably located at the same site in the gene, placing the splice sites an invariant distance from the constant structural features of the tRNA body. It probably carries the active site for 3'-splice site cleavage.</text>
</comment>
<evidence type="ECO:0000259" key="8">
    <source>
        <dbReference type="Pfam" id="PF01974"/>
    </source>
</evidence>
<evidence type="ECO:0000256" key="4">
    <source>
        <dbReference type="ARBA" id="ARBA00059865"/>
    </source>
</evidence>
<dbReference type="FunCoup" id="H0EMR3">
    <property type="interactions" value="76"/>
</dbReference>
<dbReference type="GO" id="GO:0003676">
    <property type="term" value="F:nucleic acid binding"/>
    <property type="evidence" value="ECO:0007669"/>
    <property type="project" value="InterPro"/>
</dbReference>
<dbReference type="InParanoid" id="H0EMR3"/>
<evidence type="ECO:0000313" key="10">
    <source>
        <dbReference type="EMBL" id="EHL00142.1"/>
    </source>
</evidence>
<comment type="similarity">
    <text evidence="1 5">Belongs to the tRNA-intron endonuclease family.</text>
</comment>
<dbReference type="GO" id="GO:0000213">
    <property type="term" value="F:tRNA-intron lyase activity"/>
    <property type="evidence" value="ECO:0007669"/>
    <property type="project" value="UniProtKB-UniRule"/>
</dbReference>
<feature type="compositionally biased region" description="Polar residues" evidence="7">
    <location>
        <begin position="30"/>
        <end position="46"/>
    </location>
</feature>
<protein>
    <recommendedName>
        <fullName evidence="5">tRNA-splicing endonuclease subunit Sen34</fullName>
        <ecNumber evidence="5">4.6.1.16</ecNumber>
    </recommendedName>
</protein>
<dbReference type="GO" id="GO:0000379">
    <property type="term" value="P:tRNA-type intron splice site recognition and cleavage"/>
    <property type="evidence" value="ECO:0007669"/>
    <property type="project" value="UniProtKB-UniRule"/>
</dbReference>
<dbReference type="Pfam" id="PF26577">
    <property type="entry name" value="TSEN34_N"/>
    <property type="match status" value="1"/>
</dbReference>
<accession>H0EMR3</accession>
<dbReference type="OrthoDB" id="48041at2759"/>
<evidence type="ECO:0000256" key="6">
    <source>
        <dbReference type="PIRSR" id="PIRSR017250-50"/>
    </source>
</evidence>
<feature type="compositionally biased region" description="Basic and acidic residues" evidence="7">
    <location>
        <begin position="180"/>
        <end position="189"/>
    </location>
</feature>
<dbReference type="PANTHER" id="PTHR13070:SF0">
    <property type="entry name" value="TRNA-SPLICING ENDONUCLEASE SUBUNIT SEN34"/>
    <property type="match status" value="1"/>
</dbReference>
<evidence type="ECO:0000256" key="2">
    <source>
        <dbReference type="ARBA" id="ARBA00022694"/>
    </source>
</evidence>
<dbReference type="Gene3D" id="3.40.1350.10">
    <property type="match status" value="1"/>
</dbReference>
<dbReference type="InterPro" id="IPR036167">
    <property type="entry name" value="tRNA_intron_Endo_cat-like_sf"/>
</dbReference>
<feature type="active site" evidence="6">
    <location>
        <position position="290"/>
    </location>
</feature>
<keyword evidence="2 5" id="KW-0819">tRNA processing</keyword>
<name>H0EMR3_GLAL7</name>
<evidence type="ECO:0000256" key="1">
    <source>
        <dbReference type="ARBA" id="ARBA00008078"/>
    </source>
</evidence>
<sequence length="357" mass="38609">MVIKPFSLPPVEGDTEAQQGGLEGDGGTKATKTSVPRGASTASMPHSSDLVAEPVPISLVAGRYLLYDIDVVTYLRRTHNICGVLIGGIPQAPQQNVFQGLPLELLPEEAKLLVDQNIGYVVDDAAWHENHYTTLHGKDRQNYLESLRAQGLKASQALNAVARQKQEKALARQAIVRATKSADSEREEIGGASPSKDTDKMTPTEAENPSSRPISPAPSDVSKFSSRAWDASKPLAMTPSTSYNSSSLPRNPNPPPVPIAPASYPLFAHLHARKYFMMPGLRFGCNYNVYPGDPLRFHSHFLATSYGWNEEIAMLDLVGGGRLGTGVKKGFLIGGEDVESEGEGDLVRTFVLEWAGM</sequence>
<dbReference type="PIRSF" id="PIRSF017250">
    <property type="entry name" value="tRNA_splic_SEN34"/>
    <property type="match status" value="1"/>
</dbReference>
<dbReference type="InterPro" id="IPR011856">
    <property type="entry name" value="tRNA_endonuc-like_dom_sf"/>
</dbReference>
<dbReference type="FunFam" id="3.40.1350.10:FF:000008">
    <property type="entry name" value="tRNA-splicing endonuclease subunit Sen34"/>
    <property type="match status" value="1"/>
</dbReference>
<dbReference type="GO" id="GO:0000214">
    <property type="term" value="C:tRNA-intron endonuclease complex"/>
    <property type="evidence" value="ECO:0007669"/>
    <property type="project" value="UniProtKB-UniRule"/>
</dbReference>
<feature type="domain" description="TSEN34 N-terminal" evidence="9">
    <location>
        <begin position="55"/>
        <end position="124"/>
    </location>
</feature>
<feature type="region of interest" description="Disordered" evidence="7">
    <location>
        <begin position="235"/>
        <end position="254"/>
    </location>
</feature>
<keyword evidence="3 5" id="KW-0456">Lyase</keyword>
<dbReference type="CDD" id="cd22363">
    <property type="entry name" value="tRNA-intron_lyase_C"/>
    <property type="match status" value="1"/>
</dbReference>
<dbReference type="EMBL" id="AGUE01000094">
    <property type="protein sequence ID" value="EHL00142.1"/>
    <property type="molecule type" value="Genomic_DNA"/>
</dbReference>
<dbReference type="SUPFAM" id="SSF53032">
    <property type="entry name" value="tRNA-intron endonuclease catalytic domain-like"/>
    <property type="match status" value="1"/>
</dbReference>
<evidence type="ECO:0000313" key="11">
    <source>
        <dbReference type="Proteomes" id="UP000005446"/>
    </source>
</evidence>
<dbReference type="InterPro" id="IPR016690">
    <property type="entry name" value="TSEN34"/>
</dbReference>
<dbReference type="Proteomes" id="UP000005446">
    <property type="component" value="Unassembled WGS sequence"/>
</dbReference>
<keyword evidence="10" id="KW-0255">Endonuclease</keyword>
<proteinExistence type="inferred from homology"/>
<feature type="region of interest" description="Disordered" evidence="7">
    <location>
        <begin position="177"/>
        <end position="224"/>
    </location>
</feature>
<feature type="region of interest" description="Disordered" evidence="7">
    <location>
        <begin position="1"/>
        <end position="47"/>
    </location>
</feature>
<evidence type="ECO:0000259" key="9">
    <source>
        <dbReference type="Pfam" id="PF26577"/>
    </source>
</evidence>
<comment type="caution">
    <text evidence="10">The sequence shown here is derived from an EMBL/GenBank/DDBJ whole genome shotgun (WGS) entry which is preliminary data.</text>
</comment>
<gene>
    <name evidence="10" type="ORF">M7I_3906</name>
</gene>
<dbReference type="HOGENOM" id="CLU_049366_0_0_1"/>
<keyword evidence="10" id="KW-0540">Nuclease</keyword>
<dbReference type="EC" id="4.6.1.16" evidence="5"/>
<organism evidence="10 11">
    <name type="scientific">Glarea lozoyensis (strain ATCC 74030 / MF5533)</name>
    <dbReference type="NCBI Taxonomy" id="1104152"/>
    <lineage>
        <taxon>Eukaryota</taxon>
        <taxon>Fungi</taxon>
        <taxon>Dikarya</taxon>
        <taxon>Ascomycota</taxon>
        <taxon>Pezizomycotina</taxon>
        <taxon>Leotiomycetes</taxon>
        <taxon>Helotiales</taxon>
        <taxon>Helotiaceae</taxon>
        <taxon>Glarea</taxon>
    </lineage>
</organism>
<dbReference type="InterPro" id="IPR006677">
    <property type="entry name" value="tRNA_intron_Endonuc_cat-like"/>
</dbReference>
<feature type="domain" description="tRNA intron endonuclease catalytic" evidence="8">
    <location>
        <begin position="264"/>
        <end position="338"/>
    </location>
</feature>
<reference evidence="10 11" key="1">
    <citation type="journal article" date="2012" name="Eukaryot. Cell">
        <title>Genome sequence of the fungus Glarea lozoyensis: the first genome sequence of a species from the Helotiaceae family.</title>
        <authorList>
            <person name="Youssar L."/>
            <person name="Gruening B.A."/>
            <person name="Erxleben A."/>
            <person name="Guenther S."/>
            <person name="Huettel W."/>
        </authorList>
    </citation>
    <scope>NUCLEOTIDE SEQUENCE [LARGE SCALE GENOMIC DNA]</scope>
    <source>
        <strain evidence="11">ATCC 74030 / MF5533</strain>
    </source>
</reference>
<dbReference type="AlphaFoldDB" id="H0EMR3"/>
<evidence type="ECO:0000256" key="5">
    <source>
        <dbReference type="PIRNR" id="PIRNR017250"/>
    </source>
</evidence>
<keyword evidence="10" id="KW-0378">Hydrolase</keyword>
<dbReference type="Pfam" id="PF01974">
    <property type="entry name" value="tRNA_int_endo"/>
    <property type="match status" value="1"/>
</dbReference>
<evidence type="ECO:0000256" key="3">
    <source>
        <dbReference type="ARBA" id="ARBA00023239"/>
    </source>
</evidence>
<evidence type="ECO:0000256" key="7">
    <source>
        <dbReference type="SAM" id="MobiDB-lite"/>
    </source>
</evidence>
<feature type="active site" evidence="6">
    <location>
        <position position="329"/>
    </location>
</feature>
<keyword evidence="11" id="KW-1185">Reference proteome</keyword>